<dbReference type="FunFam" id="1.20.1740.10:FF:000055">
    <property type="entry name" value="Amino acid permease 6"/>
    <property type="match status" value="1"/>
</dbReference>
<dbReference type="AlphaFoldDB" id="A0A9D4ZGN7"/>
<dbReference type="EMBL" id="JABFUD020000010">
    <property type="protein sequence ID" value="KAI5074798.1"/>
    <property type="molecule type" value="Genomic_DNA"/>
</dbReference>
<keyword evidence="5" id="KW-0029">Amino-acid transport</keyword>
<keyword evidence="3" id="KW-1003">Cell membrane</keyword>
<name>A0A9D4ZGN7_ADICA</name>
<comment type="similarity">
    <text evidence="8">Belongs to the amino acid/polyamine transporter 2 family. Amino acid/auxin permease (AAAP) (TC 2.A.18.2) subfamily.</text>
</comment>
<keyword evidence="2" id="KW-0813">Transport</keyword>
<keyword evidence="7 9" id="KW-0472">Membrane</keyword>
<evidence type="ECO:0000256" key="7">
    <source>
        <dbReference type="ARBA" id="ARBA00023136"/>
    </source>
</evidence>
<evidence type="ECO:0000313" key="12">
    <source>
        <dbReference type="Proteomes" id="UP000886520"/>
    </source>
</evidence>
<reference evidence="11" key="1">
    <citation type="submission" date="2021-01" db="EMBL/GenBank/DDBJ databases">
        <title>Adiantum capillus-veneris genome.</title>
        <authorList>
            <person name="Fang Y."/>
            <person name="Liao Q."/>
        </authorList>
    </citation>
    <scope>NUCLEOTIDE SEQUENCE</scope>
    <source>
        <strain evidence="11">H3</strain>
        <tissue evidence="11">Leaf</tissue>
    </source>
</reference>
<keyword evidence="12" id="KW-1185">Reference proteome</keyword>
<feature type="transmembrane region" description="Helical" evidence="9">
    <location>
        <begin position="308"/>
        <end position="329"/>
    </location>
</feature>
<proteinExistence type="inferred from homology"/>
<organism evidence="11 12">
    <name type="scientific">Adiantum capillus-veneris</name>
    <name type="common">Maidenhair fern</name>
    <dbReference type="NCBI Taxonomy" id="13818"/>
    <lineage>
        <taxon>Eukaryota</taxon>
        <taxon>Viridiplantae</taxon>
        <taxon>Streptophyta</taxon>
        <taxon>Embryophyta</taxon>
        <taxon>Tracheophyta</taxon>
        <taxon>Polypodiopsida</taxon>
        <taxon>Polypodiidae</taxon>
        <taxon>Polypodiales</taxon>
        <taxon>Pteridineae</taxon>
        <taxon>Pteridaceae</taxon>
        <taxon>Vittarioideae</taxon>
        <taxon>Adiantum</taxon>
    </lineage>
</organism>
<evidence type="ECO:0000256" key="9">
    <source>
        <dbReference type="SAM" id="Phobius"/>
    </source>
</evidence>
<feature type="transmembrane region" description="Helical" evidence="9">
    <location>
        <begin position="70"/>
        <end position="89"/>
    </location>
</feature>
<comment type="subcellular location">
    <subcellularLocation>
        <location evidence="1">Cell membrane</location>
    </subcellularLocation>
</comment>
<evidence type="ECO:0000259" key="10">
    <source>
        <dbReference type="Pfam" id="PF01490"/>
    </source>
</evidence>
<feature type="transmembrane region" description="Helical" evidence="9">
    <location>
        <begin position="95"/>
        <end position="118"/>
    </location>
</feature>
<evidence type="ECO:0000256" key="2">
    <source>
        <dbReference type="ARBA" id="ARBA00022448"/>
    </source>
</evidence>
<evidence type="ECO:0000256" key="1">
    <source>
        <dbReference type="ARBA" id="ARBA00004236"/>
    </source>
</evidence>
<dbReference type="GO" id="GO:0005886">
    <property type="term" value="C:plasma membrane"/>
    <property type="evidence" value="ECO:0007669"/>
    <property type="project" value="UniProtKB-SubCell"/>
</dbReference>
<comment type="caution">
    <text evidence="11">The sequence shown here is derived from an EMBL/GenBank/DDBJ whole genome shotgun (WGS) entry which is preliminary data.</text>
</comment>
<feature type="transmembrane region" description="Helical" evidence="9">
    <location>
        <begin position="349"/>
        <end position="375"/>
    </location>
</feature>
<keyword evidence="6 9" id="KW-1133">Transmembrane helix</keyword>
<evidence type="ECO:0000256" key="3">
    <source>
        <dbReference type="ARBA" id="ARBA00022475"/>
    </source>
</evidence>
<feature type="transmembrane region" description="Helical" evidence="9">
    <location>
        <begin position="411"/>
        <end position="431"/>
    </location>
</feature>
<gene>
    <name evidence="11" type="ORF">GOP47_0010759</name>
</gene>
<evidence type="ECO:0000256" key="5">
    <source>
        <dbReference type="ARBA" id="ARBA00022970"/>
    </source>
</evidence>
<feature type="transmembrane region" description="Helical" evidence="9">
    <location>
        <begin position="437"/>
        <end position="456"/>
    </location>
</feature>
<dbReference type="Gene3D" id="1.20.1740.10">
    <property type="entry name" value="Amino acid/polyamine transporter I"/>
    <property type="match status" value="1"/>
</dbReference>
<evidence type="ECO:0000256" key="4">
    <source>
        <dbReference type="ARBA" id="ARBA00022692"/>
    </source>
</evidence>
<feature type="domain" description="Amino acid transporter transmembrane" evidence="10">
    <location>
        <begin position="62"/>
        <end position="495"/>
    </location>
</feature>
<sequence>MAQDDVNVSYQLARLDSASDCSTNKDDSVRGGCAVDIGKDIGSPFVLIKTKSRDDDGHVRRTGNVWTASAHVITAVIGSGVLSLAWSIAQIGWVAGPLILLAFAFVTYYTALLLANCYRYPDPVTGRRNYTYMEAVKAHLGEKHVWLCGIVQYVNLIGTSIGYTITSSISMVAIARSNCFHKHGHDAKCHTSHNPYTLLFGAVQIVLSQIPDFNRLWWLSIVAAVMSFSYSSVGLGLAIGKASEKGHSHGTLTGVSLEVISKEKKTWSVFQALGNIAFAYSFTVILIEIQDTLKSPPAENKTMKRASLIGIVVTTLFYMSVGCFGYAAFGDTAPGNMLTGFGFYNPYWLVDFANACIVVHLVGAYQVFTQPVFAFSENWMMSRWSKHAFVTYEQKVPMPFQRPFKLSVFKVIWRTLFVITTTVVSMLIPFFNDVLGLLGATAFWPLTVYFPITMHISQNQLKRWSSKWIALQCLSCICLLISLSAGIGSMAGIIIDLKRYTPFKTQY</sequence>
<dbReference type="OrthoDB" id="40134at2759"/>
<evidence type="ECO:0000256" key="6">
    <source>
        <dbReference type="ARBA" id="ARBA00022989"/>
    </source>
</evidence>
<accession>A0A9D4ZGN7</accession>
<dbReference type="InterPro" id="IPR013057">
    <property type="entry name" value="AA_transpt_TM"/>
</dbReference>
<dbReference type="Proteomes" id="UP000886520">
    <property type="component" value="Chromosome 10"/>
</dbReference>
<evidence type="ECO:0000313" key="11">
    <source>
        <dbReference type="EMBL" id="KAI5074798.1"/>
    </source>
</evidence>
<evidence type="ECO:0000256" key="8">
    <source>
        <dbReference type="ARBA" id="ARBA00061463"/>
    </source>
</evidence>
<dbReference type="PANTHER" id="PTHR48017">
    <property type="entry name" value="OS05G0424000 PROTEIN-RELATED"/>
    <property type="match status" value="1"/>
</dbReference>
<dbReference type="GO" id="GO:0006865">
    <property type="term" value="P:amino acid transport"/>
    <property type="evidence" value="ECO:0007669"/>
    <property type="project" value="UniProtKB-KW"/>
</dbReference>
<feature type="transmembrane region" description="Helical" evidence="9">
    <location>
        <begin position="216"/>
        <end position="239"/>
    </location>
</feature>
<protein>
    <recommendedName>
        <fullName evidence="10">Amino acid transporter transmembrane domain-containing protein</fullName>
    </recommendedName>
</protein>
<dbReference type="Pfam" id="PF01490">
    <property type="entry name" value="Aa_trans"/>
    <property type="match status" value="1"/>
</dbReference>
<feature type="transmembrane region" description="Helical" evidence="9">
    <location>
        <begin position="468"/>
        <end position="495"/>
    </location>
</feature>
<keyword evidence="4 9" id="KW-0812">Transmembrane</keyword>